<name>A0A8H7C981_AGABI</name>
<dbReference type="OMA" id="YKHSEYD"/>
<organism evidence="1 2">
    <name type="scientific">Agaricus bisporus var. burnettii</name>
    <dbReference type="NCBI Taxonomy" id="192524"/>
    <lineage>
        <taxon>Eukaryota</taxon>
        <taxon>Fungi</taxon>
        <taxon>Dikarya</taxon>
        <taxon>Basidiomycota</taxon>
        <taxon>Agaricomycotina</taxon>
        <taxon>Agaricomycetes</taxon>
        <taxon>Agaricomycetidae</taxon>
        <taxon>Agaricales</taxon>
        <taxon>Agaricineae</taxon>
        <taxon>Agaricaceae</taxon>
        <taxon>Agaricus</taxon>
    </lineage>
</organism>
<proteinExistence type="predicted"/>
<gene>
    <name evidence="1" type="ORF">Agabi119p4_7928</name>
</gene>
<protein>
    <submittedName>
        <fullName evidence="1">Uncharacterized protein</fullName>
    </submittedName>
</protein>
<sequence length="112" mass="13068">MVYYAAGYTITSFEVFDLVYHFTGKSYKHSEYDLALDFLYYDLLNKYNVDMHELDDSIESTILIACLESNQQELHTKDLVDNVKAANIRSYLDRAGLKRYKSLAMSWPKYPG</sequence>
<dbReference type="EMBL" id="JABXXO010000010">
    <property type="protein sequence ID" value="KAF7768685.1"/>
    <property type="molecule type" value="Genomic_DNA"/>
</dbReference>
<reference evidence="1 2" key="1">
    <citation type="journal article" name="Sci. Rep.">
        <title>Telomere-to-telomere assembled and centromere annotated genomes of the two main subspecies of the button mushroom Agaricus bisporus reveal especially polymorphic chromosome ends.</title>
        <authorList>
            <person name="Sonnenberg A.S.M."/>
            <person name="Sedaghat-Telgerd N."/>
            <person name="Lavrijssen B."/>
            <person name="Ohm R.A."/>
            <person name="Hendrickx P.M."/>
            <person name="Scholtmeijer K."/>
            <person name="Baars J.J.P."/>
            <person name="van Peer A."/>
        </authorList>
    </citation>
    <scope>NUCLEOTIDE SEQUENCE [LARGE SCALE GENOMIC DNA]</scope>
    <source>
        <strain evidence="1 2">H119_p4</strain>
    </source>
</reference>
<evidence type="ECO:0000313" key="1">
    <source>
        <dbReference type="EMBL" id="KAF7768685.1"/>
    </source>
</evidence>
<dbReference type="Proteomes" id="UP000629468">
    <property type="component" value="Unassembled WGS sequence"/>
</dbReference>
<accession>A0A8H7C981</accession>
<dbReference type="AlphaFoldDB" id="A0A8H7C981"/>
<comment type="caution">
    <text evidence="1">The sequence shown here is derived from an EMBL/GenBank/DDBJ whole genome shotgun (WGS) entry which is preliminary data.</text>
</comment>
<evidence type="ECO:0000313" key="2">
    <source>
        <dbReference type="Proteomes" id="UP000629468"/>
    </source>
</evidence>